<comment type="caution">
    <text evidence="1">The sequence shown here is derived from an EMBL/GenBank/DDBJ whole genome shotgun (WGS) entry which is preliminary data.</text>
</comment>
<organism evidence="1 2">
    <name type="scientific">Irpex rosettiformis</name>
    <dbReference type="NCBI Taxonomy" id="378272"/>
    <lineage>
        <taxon>Eukaryota</taxon>
        <taxon>Fungi</taxon>
        <taxon>Dikarya</taxon>
        <taxon>Basidiomycota</taxon>
        <taxon>Agaricomycotina</taxon>
        <taxon>Agaricomycetes</taxon>
        <taxon>Polyporales</taxon>
        <taxon>Irpicaceae</taxon>
        <taxon>Irpex</taxon>
    </lineage>
</organism>
<name>A0ACB8UDQ8_9APHY</name>
<dbReference type="Proteomes" id="UP001055072">
    <property type="component" value="Unassembled WGS sequence"/>
</dbReference>
<sequence length="559" mass="59321">MSEIRVQETDKAARSEKDGHFDTPEVASTKINALPELNMAEDLQPDAPPSVEGARLLVIMLGFLLASSLMALDQTIISTALPSIASDFNAISQLSWIASGYFLAQAGLMLLYGRILAIVRGKLVLLVAITIFMAGSLICALSNTMQLLIFGRVIAGAGGGGIYVAVLSILAQIVPLEKRPAYLGSFGAVFAISSVIGPLLGGVFSEHLTWRWCFWINLPLGGFAFAVILILLPTGYDPSNDQSTPSSSWWSLLLGLDWLGSVFSIAMTVALLLPLQWGGNVKSWNDPAVIALFCVAGVLVVLFILWETYQGEKALLPIKLLTRRTQVGACLASMLLYVCFVIGTYFLPFFYQVKGTSATKSGIDILPYMLSGVISAAVAGVVANVTHHYWSFIAFPPAILGSVGAAMLFTVKSSTGTAKLIGFQILFGTGVGAALQNTILSVQAEFASQPELVSQATSVCSFSQLIGLSIGIAIGGAVLDNEFVKEIARVAPDIPGDIVQTVKQSVEVIATLPPLQRGEVIDAYTTSVSRVFLICVPCAILASLSATLIKNHKLTQPSA</sequence>
<protein>
    <submittedName>
        <fullName evidence="1">ABC transporter</fullName>
    </submittedName>
</protein>
<keyword evidence="2" id="KW-1185">Reference proteome</keyword>
<dbReference type="EMBL" id="MU274904">
    <property type="protein sequence ID" value="KAI0092363.1"/>
    <property type="molecule type" value="Genomic_DNA"/>
</dbReference>
<gene>
    <name evidence="1" type="ORF">BDY19DRAFT_929821</name>
</gene>
<evidence type="ECO:0000313" key="1">
    <source>
        <dbReference type="EMBL" id="KAI0092363.1"/>
    </source>
</evidence>
<reference evidence="1" key="1">
    <citation type="journal article" date="2021" name="Environ. Microbiol.">
        <title>Gene family expansions and transcriptome signatures uncover fungal adaptations to wood decay.</title>
        <authorList>
            <person name="Hage H."/>
            <person name="Miyauchi S."/>
            <person name="Viragh M."/>
            <person name="Drula E."/>
            <person name="Min B."/>
            <person name="Chaduli D."/>
            <person name="Navarro D."/>
            <person name="Favel A."/>
            <person name="Norest M."/>
            <person name="Lesage-Meessen L."/>
            <person name="Balint B."/>
            <person name="Merenyi Z."/>
            <person name="de Eugenio L."/>
            <person name="Morin E."/>
            <person name="Martinez A.T."/>
            <person name="Baldrian P."/>
            <person name="Stursova M."/>
            <person name="Martinez M.J."/>
            <person name="Novotny C."/>
            <person name="Magnuson J.K."/>
            <person name="Spatafora J.W."/>
            <person name="Maurice S."/>
            <person name="Pangilinan J."/>
            <person name="Andreopoulos W."/>
            <person name="LaButti K."/>
            <person name="Hundley H."/>
            <person name="Na H."/>
            <person name="Kuo A."/>
            <person name="Barry K."/>
            <person name="Lipzen A."/>
            <person name="Henrissat B."/>
            <person name="Riley R."/>
            <person name="Ahrendt S."/>
            <person name="Nagy L.G."/>
            <person name="Grigoriev I.V."/>
            <person name="Martin F."/>
            <person name="Rosso M.N."/>
        </authorList>
    </citation>
    <scope>NUCLEOTIDE SEQUENCE</scope>
    <source>
        <strain evidence="1">CBS 384.51</strain>
    </source>
</reference>
<evidence type="ECO:0000313" key="2">
    <source>
        <dbReference type="Proteomes" id="UP001055072"/>
    </source>
</evidence>
<proteinExistence type="predicted"/>
<accession>A0ACB8UDQ8</accession>